<evidence type="ECO:0000313" key="5">
    <source>
        <dbReference type="Proteomes" id="UP000006701"/>
    </source>
</evidence>
<dbReference type="OMA" id="IWYTYHG"/>
<evidence type="ECO:0000259" key="3">
    <source>
        <dbReference type="PROSITE" id="PS50076"/>
    </source>
</evidence>
<dbReference type="OrthoDB" id="666364at2759"/>
<dbReference type="InterPro" id="IPR052243">
    <property type="entry name" value="Mito_inner_membrane_organizer"/>
</dbReference>
<dbReference type="PROSITE" id="PS50076">
    <property type="entry name" value="DNAJ_2"/>
    <property type="match status" value="1"/>
</dbReference>
<sequence>MPLDGYGWEPPTHPSLSDLDEAEYSLLMDYPEEADYYALLGLAREPAPTDAEIRSAYRNLTLSFHPDKQPAELREAAQGHFGRIQEAYETLIDPRKRAVYDLLGAEGVRREWARGGAIGIGGEAERQVGVKAQTPEEFRAWFLETMKRRERRLVNSMVQSRGSLSLGIDASDMISVDEYSGDVFFHVPSPQMSSYAIGYSFRAPFPTPEVLFGKEEVGDEDEETEGESAGQKTSSFSDEPETEISFNAGFSGTLKQNYREVKLQMQDDSIVTRAIPLPLLCAGREISLGASVNRSFGDVASMKGLLGRRPFRFLSNSAVAVNASLLPTPLLQATLGKAFSPIRGTRPFQVNTSAIITNSLLKTPPILAVQVTKGVGERKHAFCSWSSGTIFWPQVFEVLFSPIARLGADTDWLVGMSAFTQMSQFQVGLISTPKRPQKALAMDDEEDGEEDEEDDEELEYRRLRKKDHDEADVAESWQTVITATPAIAGLSLTYARNIFNGKAANDPVRSEWSSEGHYSLPPAIEPRSVRLEIQSTVNIDLSLAWNITGMRQVGRFTRLGFGVGIEGNRGLVMTASWSRLGQSIKLPVAVCPFESANADAAALAVVFPWVAYCAFEFLYNRPRERRARRRAIARRQKQLMKLVPKKRAESQQAIKLMADQTQRRQAREESQAGLVITKAEYGHYPSSKKANDSPEDSEVADVTIPVAALVDRGQLVITKGTVKFHILGFHDPAPLLPKKLKIWYTYHGKEHYVEANDSEGVACPMRTHLLFNES</sequence>
<dbReference type="EMBL" id="DS027004">
    <property type="protein sequence ID" value="EAW14800.1"/>
    <property type="molecule type" value="Genomic_DNA"/>
</dbReference>
<reference evidence="4 5" key="1">
    <citation type="journal article" date="2008" name="PLoS Genet.">
        <title>Genomic islands in the pathogenic filamentous fungus Aspergillus fumigatus.</title>
        <authorList>
            <person name="Fedorova N.D."/>
            <person name="Khaldi N."/>
            <person name="Joardar V.S."/>
            <person name="Maiti R."/>
            <person name="Amedeo P."/>
            <person name="Anderson M.J."/>
            <person name="Crabtree J."/>
            <person name="Silva J.C."/>
            <person name="Badger J.H."/>
            <person name="Albarraq A."/>
            <person name="Angiuoli S."/>
            <person name="Bussey H."/>
            <person name="Bowyer P."/>
            <person name="Cotty P.J."/>
            <person name="Dyer P.S."/>
            <person name="Egan A."/>
            <person name="Galens K."/>
            <person name="Fraser-Liggett C.M."/>
            <person name="Haas B.J."/>
            <person name="Inman J.M."/>
            <person name="Kent R."/>
            <person name="Lemieux S."/>
            <person name="Malavazi I."/>
            <person name="Orvis J."/>
            <person name="Roemer T."/>
            <person name="Ronning C.M."/>
            <person name="Sundaram J.P."/>
            <person name="Sutton G."/>
            <person name="Turner G."/>
            <person name="Venter J.C."/>
            <person name="White O.R."/>
            <person name="Whitty B.R."/>
            <person name="Youngman P."/>
            <person name="Wolfe K.H."/>
            <person name="Goldman G.H."/>
            <person name="Wortman J.R."/>
            <person name="Jiang B."/>
            <person name="Denning D.W."/>
            <person name="Nierman W.C."/>
        </authorList>
    </citation>
    <scope>NUCLEOTIDE SEQUENCE [LARGE SCALE GENOMIC DNA]</scope>
    <source>
        <strain evidence="5">ATCC 1007 / CBS 513.65 / DSM 816 / NCTC 3887 / NRRL 1</strain>
    </source>
</reference>
<dbReference type="Pfam" id="PF11875">
    <property type="entry name" value="DnaJ-like_C11_C"/>
    <property type="match status" value="1"/>
</dbReference>
<dbReference type="eggNOG" id="KOG0718">
    <property type="taxonomic scope" value="Eukaryota"/>
</dbReference>
<evidence type="ECO:0000256" key="2">
    <source>
        <dbReference type="SAM" id="MobiDB-lite"/>
    </source>
</evidence>
<keyword evidence="5" id="KW-1185">Reference proteome</keyword>
<dbReference type="Gene3D" id="1.10.287.110">
    <property type="entry name" value="DnaJ domain"/>
    <property type="match status" value="1"/>
</dbReference>
<dbReference type="AlphaFoldDB" id="A1C532"/>
<feature type="domain" description="J" evidence="3">
    <location>
        <begin position="35"/>
        <end position="104"/>
    </location>
</feature>
<dbReference type="PANTHER" id="PTHR44157:SF1">
    <property type="entry name" value="DNAJ HOMOLOG SUBFAMILY C MEMBER 11"/>
    <property type="match status" value="1"/>
</dbReference>
<dbReference type="STRING" id="344612.A1C532"/>
<name>A1C532_ASPCL</name>
<dbReference type="InterPro" id="IPR036869">
    <property type="entry name" value="J_dom_sf"/>
</dbReference>
<dbReference type="Proteomes" id="UP000006701">
    <property type="component" value="Unassembled WGS sequence"/>
</dbReference>
<dbReference type="GeneID" id="4708565"/>
<protein>
    <submittedName>
        <fullName evidence="4">DnaJ domain protein</fullName>
    </submittedName>
</protein>
<accession>A1C532</accession>
<dbReference type="InterPro" id="IPR024586">
    <property type="entry name" value="DnaJ-like_C11_C"/>
</dbReference>
<dbReference type="CDD" id="cd06257">
    <property type="entry name" value="DnaJ"/>
    <property type="match status" value="1"/>
</dbReference>
<gene>
    <name evidence="4" type="ORF">ACLA_002110</name>
</gene>
<dbReference type="GO" id="GO:0005739">
    <property type="term" value="C:mitochondrion"/>
    <property type="evidence" value="ECO:0007669"/>
    <property type="project" value="GOC"/>
</dbReference>
<dbReference type="Pfam" id="PF00226">
    <property type="entry name" value="DnaJ"/>
    <property type="match status" value="1"/>
</dbReference>
<dbReference type="GO" id="GO:0042407">
    <property type="term" value="P:cristae formation"/>
    <property type="evidence" value="ECO:0007669"/>
    <property type="project" value="TreeGrafter"/>
</dbReference>
<keyword evidence="1" id="KW-0143">Chaperone</keyword>
<evidence type="ECO:0000313" key="4">
    <source>
        <dbReference type="EMBL" id="EAW14800.1"/>
    </source>
</evidence>
<feature type="compositionally biased region" description="Acidic residues" evidence="2">
    <location>
        <begin position="442"/>
        <end position="456"/>
    </location>
</feature>
<dbReference type="PANTHER" id="PTHR44157">
    <property type="entry name" value="DNAJ HOMOLOG SUBFAMILY C MEMBER 11"/>
    <property type="match status" value="1"/>
</dbReference>
<feature type="region of interest" description="Disordered" evidence="2">
    <location>
        <begin position="436"/>
        <end position="456"/>
    </location>
</feature>
<evidence type="ECO:0000256" key="1">
    <source>
        <dbReference type="ARBA" id="ARBA00023186"/>
    </source>
</evidence>
<feature type="region of interest" description="Disordered" evidence="2">
    <location>
        <begin position="216"/>
        <end position="240"/>
    </location>
</feature>
<feature type="compositionally biased region" description="Acidic residues" evidence="2">
    <location>
        <begin position="217"/>
        <end position="226"/>
    </location>
</feature>
<dbReference type="SMART" id="SM00271">
    <property type="entry name" value="DnaJ"/>
    <property type="match status" value="1"/>
</dbReference>
<dbReference type="RefSeq" id="XP_001276226.1">
    <property type="nucleotide sequence ID" value="XM_001276225.1"/>
</dbReference>
<dbReference type="PRINTS" id="PR00625">
    <property type="entry name" value="JDOMAIN"/>
</dbReference>
<organism evidence="4 5">
    <name type="scientific">Aspergillus clavatus (strain ATCC 1007 / CBS 513.65 / DSM 816 / NCTC 3887 / NRRL 1 / QM 1276 / 107)</name>
    <dbReference type="NCBI Taxonomy" id="344612"/>
    <lineage>
        <taxon>Eukaryota</taxon>
        <taxon>Fungi</taxon>
        <taxon>Dikarya</taxon>
        <taxon>Ascomycota</taxon>
        <taxon>Pezizomycotina</taxon>
        <taxon>Eurotiomycetes</taxon>
        <taxon>Eurotiomycetidae</taxon>
        <taxon>Eurotiales</taxon>
        <taxon>Aspergillaceae</taxon>
        <taxon>Aspergillus</taxon>
        <taxon>Aspergillus subgen. Fumigati</taxon>
    </lineage>
</organism>
<dbReference type="VEuPathDB" id="FungiDB:ACLA_002110"/>
<dbReference type="KEGG" id="act:ACLA_002110"/>
<dbReference type="HOGENOM" id="CLU_019611_0_0_1"/>
<dbReference type="SUPFAM" id="SSF46565">
    <property type="entry name" value="Chaperone J-domain"/>
    <property type="match status" value="1"/>
</dbReference>
<proteinExistence type="predicted"/>
<dbReference type="InterPro" id="IPR001623">
    <property type="entry name" value="DnaJ_domain"/>
</dbReference>